<organism evidence="3">
    <name type="scientific">Arabidopsis lyrata subsp. lyrata</name>
    <name type="common">Lyre-leaved rock-cress</name>
    <dbReference type="NCBI Taxonomy" id="81972"/>
    <lineage>
        <taxon>Eukaryota</taxon>
        <taxon>Viridiplantae</taxon>
        <taxon>Streptophyta</taxon>
        <taxon>Embryophyta</taxon>
        <taxon>Tracheophyta</taxon>
        <taxon>Spermatophyta</taxon>
        <taxon>Magnoliopsida</taxon>
        <taxon>eudicotyledons</taxon>
        <taxon>Gunneridae</taxon>
        <taxon>Pentapetalae</taxon>
        <taxon>rosids</taxon>
        <taxon>malvids</taxon>
        <taxon>Brassicales</taxon>
        <taxon>Brassicaceae</taxon>
        <taxon>Camelineae</taxon>
        <taxon>Arabidopsis</taxon>
    </lineage>
</organism>
<dbReference type="Proteomes" id="UP000008694">
    <property type="component" value="Unassembled WGS sequence"/>
</dbReference>
<accession>D7LA05</accession>
<dbReference type="PROSITE" id="PS50181">
    <property type="entry name" value="FBOX"/>
    <property type="match status" value="1"/>
</dbReference>
<dbReference type="InterPro" id="IPR001810">
    <property type="entry name" value="F-box_dom"/>
</dbReference>
<reference evidence="3" key="1">
    <citation type="journal article" date="2011" name="Nat. Genet.">
        <title>The Arabidopsis lyrata genome sequence and the basis of rapid genome size change.</title>
        <authorList>
            <person name="Hu T.T."/>
            <person name="Pattyn P."/>
            <person name="Bakker E.G."/>
            <person name="Cao J."/>
            <person name="Cheng J.-F."/>
            <person name="Clark R.M."/>
            <person name="Fahlgren N."/>
            <person name="Fawcett J.A."/>
            <person name="Grimwood J."/>
            <person name="Gundlach H."/>
            <person name="Haberer G."/>
            <person name="Hollister J.D."/>
            <person name="Ossowski S."/>
            <person name="Ottilar R.P."/>
            <person name="Salamov A.A."/>
            <person name="Schneeberger K."/>
            <person name="Spannagl M."/>
            <person name="Wang X."/>
            <person name="Yang L."/>
            <person name="Nasrallah M.E."/>
            <person name="Bergelson J."/>
            <person name="Carrington J.C."/>
            <person name="Gaut B.S."/>
            <person name="Schmutz J."/>
            <person name="Mayer K.F.X."/>
            <person name="Van de Peer Y."/>
            <person name="Grigoriev I.V."/>
            <person name="Nordborg M."/>
            <person name="Weigel D."/>
            <person name="Guo Y.-L."/>
        </authorList>
    </citation>
    <scope>NUCLEOTIDE SEQUENCE [LARGE SCALE GENOMIC DNA]</scope>
    <source>
        <strain evidence="3">cv. MN47</strain>
    </source>
</reference>
<dbReference type="Pfam" id="PF07734">
    <property type="entry name" value="FBA_1"/>
    <property type="match status" value="2"/>
</dbReference>
<keyword evidence="3" id="KW-1185">Reference proteome</keyword>
<dbReference type="HOGENOM" id="CLU_034692_0_0_1"/>
<dbReference type="EMBL" id="GL348715">
    <property type="protein sequence ID" value="EFH59448.1"/>
    <property type="molecule type" value="Genomic_DNA"/>
</dbReference>
<evidence type="ECO:0000259" key="1">
    <source>
        <dbReference type="PROSITE" id="PS50181"/>
    </source>
</evidence>
<dbReference type="SMART" id="SM00256">
    <property type="entry name" value="FBOX"/>
    <property type="match status" value="1"/>
</dbReference>
<dbReference type="NCBIfam" id="TIGR01640">
    <property type="entry name" value="F_box_assoc_1"/>
    <property type="match status" value="1"/>
</dbReference>
<evidence type="ECO:0000313" key="3">
    <source>
        <dbReference type="Proteomes" id="UP000008694"/>
    </source>
</evidence>
<dbReference type="InterPro" id="IPR006527">
    <property type="entry name" value="F-box-assoc_dom_typ1"/>
</dbReference>
<dbReference type="CDD" id="cd22157">
    <property type="entry name" value="F-box_AtFBW1-like"/>
    <property type="match status" value="1"/>
</dbReference>
<dbReference type="Gene3D" id="1.20.1280.50">
    <property type="match status" value="1"/>
</dbReference>
<dbReference type="InterPro" id="IPR036047">
    <property type="entry name" value="F-box-like_dom_sf"/>
</dbReference>
<name>D7LA05_ARALL</name>
<sequence>MTMMYDFSQDLLEEILSRVPVTSLRAVRSTCKRWNDIIKDPSFSKKYGGKGANEFLVIMLNDFRACLMSVNLHGILDNKDLCIIVMAYILLCITNEDNTRLVVWNPYLEQTRWIQPINKFCKFDRYCMGYDNNNNNHKILRFFIRFGYIEYEIYNFMSNSWSVPHTTTNWDISPYCSRGVSLKGNTYFIAQKKMEVEQVETERFGPLLPLPFHYSIGNLVILSTVREEQLAVLFKRCGAYETKIWITTKIEPNTVSWSNFVHGENSTNNTAYMIGEDGYCKEVDLGESKFCPSMWSYVPSCVQIQ</sequence>
<dbReference type="AlphaFoldDB" id="D7LA05"/>
<dbReference type="InterPro" id="IPR050796">
    <property type="entry name" value="SCF_F-box_component"/>
</dbReference>
<dbReference type="InterPro" id="IPR017451">
    <property type="entry name" value="F-box-assoc_interact_dom"/>
</dbReference>
<feature type="domain" description="F-box" evidence="1">
    <location>
        <begin position="1"/>
        <end position="47"/>
    </location>
</feature>
<dbReference type="SUPFAM" id="SSF81383">
    <property type="entry name" value="F-box domain"/>
    <property type="match status" value="1"/>
</dbReference>
<dbReference type="Pfam" id="PF00646">
    <property type="entry name" value="F-box"/>
    <property type="match status" value="1"/>
</dbReference>
<dbReference type="Gramene" id="Al_scaffold_0003_2064">
    <property type="protein sequence ID" value="Al_scaffold_0003_2064"/>
    <property type="gene ID" value="Al_scaffold_0003_2064"/>
</dbReference>
<dbReference type="PANTHER" id="PTHR31672">
    <property type="entry name" value="BNACNNG10540D PROTEIN"/>
    <property type="match status" value="1"/>
</dbReference>
<evidence type="ECO:0000313" key="2">
    <source>
        <dbReference type="EMBL" id="EFH59448.1"/>
    </source>
</evidence>
<protein>
    <submittedName>
        <fullName evidence="2">Predicted protein</fullName>
    </submittedName>
</protein>
<gene>
    <name evidence="2" type="ORF">ARALYDRAFT_672867</name>
</gene>
<proteinExistence type="predicted"/>
<dbReference type="PANTHER" id="PTHR31672:SF13">
    <property type="entry name" value="F-BOX PROTEIN CPR30-LIKE"/>
    <property type="match status" value="1"/>
</dbReference>